<proteinExistence type="inferred from homology"/>
<dbReference type="SUPFAM" id="SSF53448">
    <property type="entry name" value="Nucleotide-diphospho-sugar transferases"/>
    <property type="match status" value="1"/>
</dbReference>
<dbReference type="Pfam" id="PF00535">
    <property type="entry name" value="Glycos_transf_2"/>
    <property type="match status" value="1"/>
</dbReference>
<dbReference type="Proteomes" id="UP000036902">
    <property type="component" value="Chromosome"/>
</dbReference>
<keyword evidence="2" id="KW-0328">Glycosyltransferase</keyword>
<evidence type="ECO:0000313" key="5">
    <source>
        <dbReference type="EMBL" id="AMO37461.1"/>
    </source>
</evidence>
<accession>A0A127K6B2</accession>
<comment type="similarity">
    <text evidence="1">Belongs to the glycosyltransferase 2 family.</text>
</comment>
<organism evidence="5 6">
    <name type="scientific">Thauera humireducens</name>
    <dbReference type="NCBI Taxonomy" id="1134435"/>
    <lineage>
        <taxon>Bacteria</taxon>
        <taxon>Pseudomonadati</taxon>
        <taxon>Pseudomonadota</taxon>
        <taxon>Betaproteobacteria</taxon>
        <taxon>Rhodocyclales</taxon>
        <taxon>Zoogloeaceae</taxon>
        <taxon>Thauera</taxon>
    </lineage>
</organism>
<dbReference type="Gene3D" id="3.90.550.10">
    <property type="entry name" value="Spore Coat Polysaccharide Biosynthesis Protein SpsA, Chain A"/>
    <property type="match status" value="1"/>
</dbReference>
<keyword evidence="3" id="KW-0808">Transferase</keyword>
<reference evidence="6" key="1">
    <citation type="submission" date="2016-03" db="EMBL/GenBank/DDBJ databases">
        <authorList>
            <person name="Ma C."/>
            <person name="Zhou S."/>
            <person name="Yang G."/>
        </authorList>
    </citation>
    <scope>NUCLEOTIDE SEQUENCE [LARGE SCALE GENOMIC DNA]</scope>
    <source>
        <strain evidence="6">SgZ-1</strain>
    </source>
</reference>
<keyword evidence="6" id="KW-1185">Reference proteome</keyword>
<evidence type="ECO:0000313" key="6">
    <source>
        <dbReference type="Proteomes" id="UP000036902"/>
    </source>
</evidence>
<dbReference type="KEGG" id="thu:AC731_011225"/>
<dbReference type="InterPro" id="IPR050834">
    <property type="entry name" value="Glycosyltransf_2"/>
</dbReference>
<evidence type="ECO:0000259" key="4">
    <source>
        <dbReference type="Pfam" id="PF00535"/>
    </source>
</evidence>
<feature type="domain" description="Glycosyltransferase 2-like" evidence="4">
    <location>
        <begin position="16"/>
        <end position="197"/>
    </location>
</feature>
<sequence length="334" mass="37448">MSGGLTGVERRARVAVVIPYYQRKLGVLAGCVRSILAQEGPFDLEVVIVDDGSPLSAEEDLRLAGFMDPRVRIVRQSNAGAGAARNKALDSVGAAVEYVALMDSDDQWADGFLAVAVHALNEGCDLFFSDSRRFSQQATRFHWEADPALHLRAEDHLLIDSDQALYQYRGDFFDYAVRRSSIMSSSAMAYRRSIASELRFSERLRNGQDRLFKLHLSRRVKRVAFSPRVLCIEGEGVNIFDSASWGSPKALVLSSSYIELAKTVRAELPLNERQRQYVDGQLISARKDFVANLVHLLKRRMRFDWRLVLRTLRRDPAAILALFGLKGGRTSGTH</sequence>
<dbReference type="RefSeq" id="WP_048706102.1">
    <property type="nucleotide sequence ID" value="NZ_CP014646.1"/>
</dbReference>
<dbReference type="PANTHER" id="PTHR43685">
    <property type="entry name" value="GLYCOSYLTRANSFERASE"/>
    <property type="match status" value="1"/>
</dbReference>
<dbReference type="InterPro" id="IPR001173">
    <property type="entry name" value="Glyco_trans_2-like"/>
</dbReference>
<evidence type="ECO:0000256" key="3">
    <source>
        <dbReference type="ARBA" id="ARBA00022679"/>
    </source>
</evidence>
<gene>
    <name evidence="5" type="ORF">AC731_011225</name>
</gene>
<dbReference type="CDD" id="cd00761">
    <property type="entry name" value="Glyco_tranf_GTA_type"/>
    <property type="match status" value="1"/>
</dbReference>
<name>A0A127K6B2_9RHOO</name>
<evidence type="ECO:0000256" key="1">
    <source>
        <dbReference type="ARBA" id="ARBA00006739"/>
    </source>
</evidence>
<evidence type="ECO:0000256" key="2">
    <source>
        <dbReference type="ARBA" id="ARBA00022676"/>
    </source>
</evidence>
<dbReference type="InterPro" id="IPR029044">
    <property type="entry name" value="Nucleotide-diphossugar_trans"/>
</dbReference>
<dbReference type="EMBL" id="CP014646">
    <property type="protein sequence ID" value="AMO37461.1"/>
    <property type="molecule type" value="Genomic_DNA"/>
</dbReference>
<dbReference type="AlphaFoldDB" id="A0A127K6B2"/>
<dbReference type="GO" id="GO:0016757">
    <property type="term" value="F:glycosyltransferase activity"/>
    <property type="evidence" value="ECO:0007669"/>
    <property type="project" value="UniProtKB-KW"/>
</dbReference>
<dbReference type="PANTHER" id="PTHR43685:SF5">
    <property type="entry name" value="GLYCOSYLTRANSFERASE EPSE-RELATED"/>
    <property type="match status" value="1"/>
</dbReference>
<dbReference type="STRING" id="1134435.AC731_011225"/>
<protein>
    <recommendedName>
        <fullName evidence="4">Glycosyltransferase 2-like domain-containing protein</fullName>
    </recommendedName>
</protein>